<protein>
    <submittedName>
        <fullName evidence="4">Hsp20/alpha crystallin family protein</fullName>
    </submittedName>
</protein>
<organism evidence="4 5">
    <name type="scientific">Dokdonella ginsengisoli</name>
    <dbReference type="NCBI Taxonomy" id="363846"/>
    <lineage>
        <taxon>Bacteria</taxon>
        <taxon>Pseudomonadati</taxon>
        <taxon>Pseudomonadota</taxon>
        <taxon>Gammaproteobacteria</taxon>
        <taxon>Lysobacterales</taxon>
        <taxon>Rhodanobacteraceae</taxon>
        <taxon>Dokdonella</taxon>
    </lineage>
</organism>
<sequence>MLVTHYSPLLVRGNLQARQALDRFFGDAETSAWVPRVDVREEADRFVILADLPGVDPAGIEVQMDKNVLTLKGERKSETKEDGAKFTRVERRYGSFERRFTLPESADAEGISAAGKNGVLEISIPKKPELAPRRIAINA</sequence>
<dbReference type="InterPro" id="IPR008978">
    <property type="entry name" value="HSP20-like_chaperone"/>
</dbReference>
<evidence type="ECO:0000259" key="3">
    <source>
        <dbReference type="PROSITE" id="PS01031"/>
    </source>
</evidence>
<dbReference type="SUPFAM" id="SSF49764">
    <property type="entry name" value="HSP20-like chaperones"/>
    <property type="match status" value="1"/>
</dbReference>
<keyword evidence="5" id="KW-1185">Reference proteome</keyword>
<dbReference type="InterPro" id="IPR031107">
    <property type="entry name" value="Small_HSP"/>
</dbReference>
<feature type="domain" description="SHSP" evidence="3">
    <location>
        <begin position="28"/>
        <end position="139"/>
    </location>
</feature>
<accession>A0ABV9R002</accession>
<comment type="caution">
    <text evidence="4">The sequence shown here is derived from an EMBL/GenBank/DDBJ whole genome shotgun (WGS) entry which is preliminary data.</text>
</comment>
<proteinExistence type="inferred from homology"/>
<dbReference type="Pfam" id="PF00011">
    <property type="entry name" value="HSP20"/>
    <property type="match status" value="1"/>
</dbReference>
<dbReference type="InterPro" id="IPR002068">
    <property type="entry name" value="A-crystallin/Hsp20_dom"/>
</dbReference>
<comment type="similarity">
    <text evidence="1 2">Belongs to the small heat shock protein (HSP20) family.</text>
</comment>
<dbReference type="Proteomes" id="UP001595886">
    <property type="component" value="Unassembled WGS sequence"/>
</dbReference>
<name>A0ABV9R002_9GAMM</name>
<dbReference type="PROSITE" id="PS01031">
    <property type="entry name" value="SHSP"/>
    <property type="match status" value="1"/>
</dbReference>
<evidence type="ECO:0000256" key="2">
    <source>
        <dbReference type="RuleBase" id="RU003616"/>
    </source>
</evidence>
<evidence type="ECO:0000313" key="4">
    <source>
        <dbReference type="EMBL" id="MFC4822283.1"/>
    </source>
</evidence>
<dbReference type="EMBL" id="JBHSHD010000016">
    <property type="protein sequence ID" value="MFC4822283.1"/>
    <property type="molecule type" value="Genomic_DNA"/>
</dbReference>
<gene>
    <name evidence="4" type="ORF">ACFO6Q_18295</name>
</gene>
<dbReference type="RefSeq" id="WP_380022562.1">
    <property type="nucleotide sequence ID" value="NZ_JBHSHD010000016.1"/>
</dbReference>
<evidence type="ECO:0000313" key="5">
    <source>
        <dbReference type="Proteomes" id="UP001595886"/>
    </source>
</evidence>
<reference evidence="5" key="1">
    <citation type="journal article" date="2019" name="Int. J. Syst. Evol. Microbiol.">
        <title>The Global Catalogue of Microorganisms (GCM) 10K type strain sequencing project: providing services to taxonomists for standard genome sequencing and annotation.</title>
        <authorList>
            <consortium name="The Broad Institute Genomics Platform"/>
            <consortium name="The Broad Institute Genome Sequencing Center for Infectious Disease"/>
            <person name="Wu L."/>
            <person name="Ma J."/>
        </authorList>
    </citation>
    <scope>NUCLEOTIDE SEQUENCE [LARGE SCALE GENOMIC DNA]</scope>
    <source>
        <strain evidence="5">CCUG 30340</strain>
    </source>
</reference>
<dbReference type="CDD" id="cd06464">
    <property type="entry name" value="ACD_sHsps-like"/>
    <property type="match status" value="1"/>
</dbReference>
<evidence type="ECO:0000256" key="1">
    <source>
        <dbReference type="PROSITE-ProRule" id="PRU00285"/>
    </source>
</evidence>
<dbReference type="Gene3D" id="2.60.40.790">
    <property type="match status" value="1"/>
</dbReference>
<dbReference type="PANTHER" id="PTHR11527">
    <property type="entry name" value="HEAT-SHOCK PROTEIN 20 FAMILY MEMBER"/>
    <property type="match status" value="1"/>
</dbReference>